<dbReference type="InterPro" id="IPR004240">
    <property type="entry name" value="EMP70"/>
</dbReference>
<keyword evidence="5 7" id="KW-1133">Transmembrane helix</keyword>
<keyword evidence="4" id="KW-0732">Signal</keyword>
<dbReference type="EMBL" id="UYRU01080791">
    <property type="protein sequence ID" value="VDN31387.1"/>
    <property type="molecule type" value="Genomic_DNA"/>
</dbReference>
<comment type="similarity">
    <text evidence="2 7">Belongs to the nonaspanin (TM9SF) (TC 9.A.2) family.</text>
</comment>
<comment type="caution">
    <text evidence="7">Lacks conserved residue(s) required for the propagation of feature annotation.</text>
</comment>
<dbReference type="OrthoDB" id="6371684at2759"/>
<organism evidence="8 9">
    <name type="scientific">Dibothriocephalus latus</name>
    <name type="common">Fish tapeworm</name>
    <name type="synonym">Diphyllobothrium latum</name>
    <dbReference type="NCBI Taxonomy" id="60516"/>
    <lineage>
        <taxon>Eukaryota</taxon>
        <taxon>Metazoa</taxon>
        <taxon>Spiralia</taxon>
        <taxon>Lophotrochozoa</taxon>
        <taxon>Platyhelminthes</taxon>
        <taxon>Cestoda</taxon>
        <taxon>Eucestoda</taxon>
        <taxon>Diphyllobothriidea</taxon>
        <taxon>Diphyllobothriidae</taxon>
        <taxon>Dibothriocephalus</taxon>
    </lineage>
</organism>
<dbReference type="GO" id="GO:0072657">
    <property type="term" value="P:protein localization to membrane"/>
    <property type="evidence" value="ECO:0007669"/>
    <property type="project" value="TreeGrafter"/>
</dbReference>
<sequence length="135" mass="15275">MRRVHTCGVLEPPISTGVLPSATPEVAVIEASLCLAGETRLEVKDVSWTSRWDYLLASFPSHTNIQWLSIVNSLIVVIFLTGLVALVLVRTLYRDVSRYNKLDSTVRRHSLFQSLRSLSLPYCYYSGFFAFCFLI</sequence>
<keyword evidence="3 7" id="KW-0812">Transmembrane</keyword>
<evidence type="ECO:0000256" key="2">
    <source>
        <dbReference type="ARBA" id="ARBA00005227"/>
    </source>
</evidence>
<reference evidence="8 9" key="1">
    <citation type="submission" date="2018-11" db="EMBL/GenBank/DDBJ databases">
        <authorList>
            <consortium name="Pathogen Informatics"/>
        </authorList>
    </citation>
    <scope>NUCLEOTIDE SEQUENCE [LARGE SCALE GENOMIC DNA]</scope>
</reference>
<accession>A0A3P7NAF3</accession>
<evidence type="ECO:0000256" key="5">
    <source>
        <dbReference type="ARBA" id="ARBA00022989"/>
    </source>
</evidence>
<evidence type="ECO:0000256" key="3">
    <source>
        <dbReference type="ARBA" id="ARBA00022692"/>
    </source>
</evidence>
<evidence type="ECO:0000313" key="8">
    <source>
        <dbReference type="EMBL" id="VDN31387.1"/>
    </source>
</evidence>
<keyword evidence="9" id="KW-1185">Reference proteome</keyword>
<dbReference type="AlphaFoldDB" id="A0A3P7NAF3"/>
<gene>
    <name evidence="8" type="ORF">DILT_LOCUS15740</name>
</gene>
<evidence type="ECO:0000256" key="1">
    <source>
        <dbReference type="ARBA" id="ARBA00004141"/>
    </source>
</evidence>
<name>A0A3P7NAF3_DIBLA</name>
<proteinExistence type="inferred from homology"/>
<protein>
    <recommendedName>
        <fullName evidence="7">Transmembrane 9 superfamily member</fullName>
    </recommendedName>
</protein>
<feature type="transmembrane region" description="Helical" evidence="7">
    <location>
        <begin position="65"/>
        <end position="89"/>
    </location>
</feature>
<dbReference type="Proteomes" id="UP000281553">
    <property type="component" value="Unassembled WGS sequence"/>
</dbReference>
<dbReference type="GO" id="GO:0016020">
    <property type="term" value="C:membrane"/>
    <property type="evidence" value="ECO:0007669"/>
    <property type="project" value="UniProtKB-SubCell"/>
</dbReference>
<dbReference type="Pfam" id="PF02990">
    <property type="entry name" value="EMP70"/>
    <property type="match status" value="1"/>
</dbReference>
<dbReference type="PANTHER" id="PTHR10766:SF176">
    <property type="entry name" value="TRANSMEMBRANE 9 SUPERFAMILY MEMBER"/>
    <property type="match status" value="1"/>
</dbReference>
<dbReference type="PANTHER" id="PTHR10766">
    <property type="entry name" value="TRANSMEMBRANE 9 SUPERFAMILY PROTEIN"/>
    <property type="match status" value="1"/>
</dbReference>
<evidence type="ECO:0000256" key="4">
    <source>
        <dbReference type="ARBA" id="ARBA00022729"/>
    </source>
</evidence>
<comment type="subcellular location">
    <subcellularLocation>
        <location evidence="1">Membrane</location>
        <topology evidence="1">Multi-pass membrane protein</topology>
    </subcellularLocation>
</comment>
<keyword evidence="6 7" id="KW-0472">Membrane</keyword>
<evidence type="ECO:0000313" key="9">
    <source>
        <dbReference type="Proteomes" id="UP000281553"/>
    </source>
</evidence>
<evidence type="ECO:0000256" key="6">
    <source>
        <dbReference type="ARBA" id="ARBA00023136"/>
    </source>
</evidence>
<evidence type="ECO:0000256" key="7">
    <source>
        <dbReference type="RuleBase" id="RU363079"/>
    </source>
</evidence>